<comment type="subcellular location">
    <subcellularLocation>
        <location evidence="1">Secreted</location>
    </subcellularLocation>
</comment>
<dbReference type="AlphaFoldDB" id="A0A665X8X6"/>
<feature type="region of interest" description="Disordered" evidence="5">
    <location>
        <begin position="190"/>
        <end position="214"/>
    </location>
</feature>
<evidence type="ECO:0000256" key="2">
    <source>
        <dbReference type="ARBA" id="ARBA00022525"/>
    </source>
</evidence>
<dbReference type="GO" id="GO:0005576">
    <property type="term" value="C:extracellular region"/>
    <property type="evidence" value="ECO:0007669"/>
    <property type="project" value="UniProtKB-SubCell"/>
</dbReference>
<dbReference type="SUPFAM" id="SSF50814">
    <property type="entry name" value="Lipocalins"/>
    <property type="match status" value="1"/>
</dbReference>
<reference evidence="6" key="2">
    <citation type="submission" date="2025-08" db="UniProtKB">
        <authorList>
            <consortium name="Ensembl"/>
        </authorList>
    </citation>
    <scope>IDENTIFICATION</scope>
</reference>
<reference evidence="6" key="1">
    <citation type="submission" date="2021-04" db="EMBL/GenBank/DDBJ databases">
        <authorList>
            <consortium name="Wellcome Sanger Institute Data Sharing"/>
        </authorList>
    </citation>
    <scope>NUCLEOTIDE SEQUENCE [LARGE SCALE GENOMIC DNA]</scope>
</reference>
<dbReference type="Pfam" id="PF11032">
    <property type="entry name" value="ApoM"/>
    <property type="match status" value="1"/>
</dbReference>
<dbReference type="Ensembl" id="ENSENLT00000053686.1">
    <property type="protein sequence ID" value="ENSENLP00000052424.1"/>
    <property type="gene ID" value="ENSENLG00000021917.1"/>
</dbReference>
<dbReference type="PANTHER" id="PTHR11967">
    <property type="entry name" value="ALPHA-1-ACID GLYCOPROTEIN"/>
    <property type="match status" value="1"/>
</dbReference>
<dbReference type="Proteomes" id="UP000472264">
    <property type="component" value="Chromosome 1"/>
</dbReference>
<keyword evidence="7" id="KW-1185">Reference proteome</keyword>
<dbReference type="PANTHER" id="PTHR11967:SF2">
    <property type="entry name" value="ALPHA-1-ACID GLYCOPROTEIN 1"/>
    <property type="match status" value="1"/>
</dbReference>
<keyword evidence="2" id="KW-0964">Secreted</keyword>
<organism evidence="6 7">
    <name type="scientific">Echeneis naucrates</name>
    <name type="common">Live sharksucker</name>
    <dbReference type="NCBI Taxonomy" id="173247"/>
    <lineage>
        <taxon>Eukaryota</taxon>
        <taxon>Metazoa</taxon>
        <taxon>Chordata</taxon>
        <taxon>Craniata</taxon>
        <taxon>Vertebrata</taxon>
        <taxon>Euteleostomi</taxon>
        <taxon>Actinopterygii</taxon>
        <taxon>Neopterygii</taxon>
        <taxon>Teleostei</taxon>
        <taxon>Neoteleostei</taxon>
        <taxon>Acanthomorphata</taxon>
        <taxon>Carangaria</taxon>
        <taxon>Carangiformes</taxon>
        <taxon>Echeneidae</taxon>
        <taxon>Echeneis</taxon>
    </lineage>
</organism>
<accession>A0A665X8X6</accession>
<dbReference type="InterPro" id="IPR012674">
    <property type="entry name" value="Calycin"/>
</dbReference>
<keyword evidence="3" id="KW-0732">Signal</keyword>
<evidence type="ECO:0000256" key="5">
    <source>
        <dbReference type="SAM" id="MobiDB-lite"/>
    </source>
</evidence>
<reference evidence="6" key="3">
    <citation type="submission" date="2025-09" db="UniProtKB">
        <authorList>
            <consortium name="Ensembl"/>
        </authorList>
    </citation>
    <scope>IDENTIFICATION</scope>
</reference>
<dbReference type="Gene3D" id="2.40.128.20">
    <property type="match status" value="2"/>
</dbReference>
<keyword evidence="4" id="KW-0325">Glycoprotein</keyword>
<dbReference type="OMA" id="GGECHHK"/>
<dbReference type="InParanoid" id="A0A665X8X6"/>
<evidence type="ECO:0000256" key="3">
    <source>
        <dbReference type="ARBA" id="ARBA00022729"/>
    </source>
</evidence>
<evidence type="ECO:0000313" key="6">
    <source>
        <dbReference type="Ensembl" id="ENSENLP00000052424.1"/>
    </source>
</evidence>
<protein>
    <submittedName>
        <fullName evidence="6">Uncharacterized protein</fullName>
    </submittedName>
</protein>
<proteinExistence type="predicted"/>
<name>A0A665X8X6_ECHNA</name>
<evidence type="ECO:0000313" key="7">
    <source>
        <dbReference type="Proteomes" id="UP000472264"/>
    </source>
</evidence>
<sequence length="214" mass="24063">GSISQPLNPKVEHWTLHSAPLACKDVVRPLVQLDPIHLAGNWALVVGSMNDAAHLERFKTRDSALINFASASETASISFTRNFNLNGTCRYLTSNITLAGSGFSIAEFNITMTFLFTSCPDCLVMRFSEVPEKPLCLYLFSRRRQLEQKEMEEFRAQVEMVEQKEMEEFMAQLKCCGLPEPFVMDPTKELCQEQPESQPTAAAHTEEITVKPKA</sequence>
<feature type="compositionally biased region" description="Basic and acidic residues" evidence="5">
    <location>
        <begin position="204"/>
        <end position="214"/>
    </location>
</feature>
<evidence type="ECO:0000256" key="1">
    <source>
        <dbReference type="ARBA" id="ARBA00004613"/>
    </source>
</evidence>
<dbReference type="InterPro" id="IPR022734">
    <property type="entry name" value="ApoM"/>
</dbReference>
<evidence type="ECO:0000256" key="4">
    <source>
        <dbReference type="ARBA" id="ARBA00023180"/>
    </source>
</evidence>